<dbReference type="EMBL" id="BLZA01000030">
    <property type="protein sequence ID" value="GHJ88701.1"/>
    <property type="molecule type" value="Genomic_DNA"/>
</dbReference>
<reference evidence="1" key="1">
    <citation type="submission" date="2020-07" db="EMBL/GenBank/DDBJ databases">
        <title>Draft Genome Sequence of a Deep-Sea Yeast, Naganishia (Cryptococcus) liquefaciens strain N6.</title>
        <authorList>
            <person name="Han Y.W."/>
            <person name="Kajitani R."/>
            <person name="Morimoto H."/>
            <person name="Parhat M."/>
            <person name="Tsubouchi H."/>
            <person name="Bakenova O."/>
            <person name="Ogata M."/>
            <person name="Argunhan B."/>
            <person name="Aoki R."/>
            <person name="Kajiwara S."/>
            <person name="Itoh T."/>
            <person name="Iwasaki H."/>
        </authorList>
    </citation>
    <scope>NUCLEOTIDE SEQUENCE</scope>
    <source>
        <strain evidence="1">N6</strain>
    </source>
</reference>
<dbReference type="Proteomes" id="UP000620104">
    <property type="component" value="Unassembled WGS sequence"/>
</dbReference>
<name>A0A8H3TXG8_9TREE</name>
<sequence length="532" mass="58801">MCDTFGTSIEYLSSKTGSLRILYFPATCVCVLDGNLTPASYGDLEAMVMNPLDPGSLDDAVKYYGSLNDVISTVWTDAATKLNAMPPSDVSYFPHMYPVCAHSENAVRLEGDQNGRYHENTYFACESTFFPCDSQCRPDPERCLRRDGGEQYCEDDRQVCGDMCLPSGTTCGDKTWCGTVSPSFLTQRDSGLYTFEPTCACVSNGVLEWEEFELFAREHMDDDVIRNAIPYWTDPSDPNVWHVFDALYYNIQDQLNSLSSDNCPFVPGARLTCQTETGLPVIPVDSGTCSYICQSGLHPCNGQCRTEPDRCLTRNDGSEQYCEDDMQICGNSCIPEHALCNPISRCGSVEIPLVHFGSQLFRIPAPDCLCAQNGVLTPWSKDFLDSWFRTARTDSDMSMFDLAVDVFGSEEAALTAVRESALYQLELLPPSTECSVNEGAVLACPAQSGDKTRAYMADGCLYTCQEDFSFCGMTCARSCVSGIPSLERRGERATLSRVGAANSQNHLSSKVRIVRRWRGPTRLLAIKDDARL</sequence>
<protein>
    <submittedName>
        <fullName evidence="1">Uncharacterized protein</fullName>
    </submittedName>
</protein>
<organism evidence="1 2">
    <name type="scientific">Naganishia liquefaciens</name>
    <dbReference type="NCBI Taxonomy" id="104408"/>
    <lineage>
        <taxon>Eukaryota</taxon>
        <taxon>Fungi</taxon>
        <taxon>Dikarya</taxon>
        <taxon>Basidiomycota</taxon>
        <taxon>Agaricomycotina</taxon>
        <taxon>Tremellomycetes</taxon>
        <taxon>Filobasidiales</taxon>
        <taxon>Filobasidiaceae</taxon>
        <taxon>Naganishia</taxon>
    </lineage>
</organism>
<keyword evidence="2" id="KW-1185">Reference proteome</keyword>
<dbReference type="AlphaFoldDB" id="A0A8H3TXG8"/>
<accession>A0A8H3TXG8</accession>
<gene>
    <name evidence="1" type="ORF">NliqN6_5103</name>
</gene>
<evidence type="ECO:0000313" key="1">
    <source>
        <dbReference type="EMBL" id="GHJ88701.1"/>
    </source>
</evidence>
<proteinExistence type="predicted"/>
<comment type="caution">
    <text evidence="1">The sequence shown here is derived from an EMBL/GenBank/DDBJ whole genome shotgun (WGS) entry which is preliminary data.</text>
</comment>
<evidence type="ECO:0000313" key="2">
    <source>
        <dbReference type="Proteomes" id="UP000620104"/>
    </source>
</evidence>